<evidence type="ECO:0000313" key="5">
    <source>
        <dbReference type="EnsemblMetazoa" id="BGLB031893-PB"/>
    </source>
</evidence>
<dbReference type="InterPro" id="IPR017996">
    <property type="entry name" value="MRJP/yellow-related"/>
</dbReference>
<protein>
    <recommendedName>
        <fullName evidence="7">Bee-milk protein</fullName>
    </recommendedName>
</protein>
<evidence type="ECO:0000256" key="3">
    <source>
        <dbReference type="ARBA" id="ARBA00022525"/>
    </source>
</evidence>
<accession>A0A2C9LJJ0</accession>
<dbReference type="Pfam" id="PF03022">
    <property type="entry name" value="MRJP"/>
    <property type="match status" value="1"/>
</dbReference>
<dbReference type="VEuPathDB" id="VectorBase:BGLAX_044179"/>
<dbReference type="Gene3D" id="2.120.10.30">
    <property type="entry name" value="TolB, C-terminal domain"/>
    <property type="match status" value="1"/>
</dbReference>
<evidence type="ECO:0000256" key="1">
    <source>
        <dbReference type="ARBA" id="ARBA00004613"/>
    </source>
</evidence>
<dbReference type="EnsemblMetazoa" id="BGLB031893-RB">
    <property type="protein sequence ID" value="BGLB031893-PB"/>
    <property type="gene ID" value="BGLB031893"/>
</dbReference>
<sequence>MSPRLAFQMWLIFVYVLALALTDQHSGRINFQNNNNVMYEWVYLDYDWPSEQMKARYIAERRYIIAHNFLSAVKTYKSQVYVTVPRLGYTTGVPSTLNVLVNRGDSTVLRPFPNWAAQELGNCNALQCAMSIEVDPLNGHIYVIDPGRAGILGPNTTLPRPVVCPAKLVVYDLHDGKMIRSHVLPENLVAKETNYLNDIVLDRGDRSSRAVKWVYITDAADSKLIAFDMVRNVTTIFQHPSMNADPGAGSDITVNGRVYTLRIPIDGLAICPDFNFVYYCALGSKDLYQVPTSVLRDPRLDFGAHVRFVGAKVSQTGGMTYATNNLYYGALGGNAVYKWEILNDRLRQSANESAVVMNTQTLVARDDLKLQWPDSFTVDDNGHLWFTACKAQLFLRGGMDYSGNSGPNYRIWRVRINEGGYLNPSNHGDPLVG</sequence>
<dbReference type="VEuPathDB" id="VectorBase:BGLB031893"/>
<reference evidence="5" key="1">
    <citation type="submission" date="2020-05" db="UniProtKB">
        <authorList>
            <consortium name="EnsemblMetazoa"/>
        </authorList>
    </citation>
    <scope>IDENTIFICATION</scope>
    <source>
        <strain evidence="5">BB02</strain>
    </source>
</reference>
<organism evidence="5 6">
    <name type="scientific">Biomphalaria glabrata</name>
    <name type="common">Bloodfluke planorb</name>
    <name type="synonym">Freshwater snail</name>
    <dbReference type="NCBI Taxonomy" id="6526"/>
    <lineage>
        <taxon>Eukaryota</taxon>
        <taxon>Metazoa</taxon>
        <taxon>Spiralia</taxon>
        <taxon>Lophotrochozoa</taxon>
        <taxon>Mollusca</taxon>
        <taxon>Gastropoda</taxon>
        <taxon>Heterobranchia</taxon>
        <taxon>Euthyneura</taxon>
        <taxon>Panpulmonata</taxon>
        <taxon>Hygrophila</taxon>
        <taxon>Lymnaeoidea</taxon>
        <taxon>Planorbidae</taxon>
        <taxon>Biomphalaria</taxon>
    </lineage>
</organism>
<comment type="similarity">
    <text evidence="2">Belongs to the major royal jelly protein family.</text>
</comment>
<dbReference type="GO" id="GO:0005576">
    <property type="term" value="C:extracellular region"/>
    <property type="evidence" value="ECO:0007669"/>
    <property type="project" value="UniProtKB-SubCell"/>
</dbReference>
<dbReference type="EnsemblMetazoa" id="BGLB031893-RA">
    <property type="protein sequence ID" value="BGLB031893-PA"/>
    <property type="gene ID" value="BGLB031893"/>
</dbReference>
<dbReference type="STRING" id="6526.A0A2C9LJJ0"/>
<gene>
    <name evidence="5" type="primary">106073874</name>
</gene>
<evidence type="ECO:0000256" key="2">
    <source>
        <dbReference type="ARBA" id="ARBA00009127"/>
    </source>
</evidence>
<evidence type="ECO:0000256" key="4">
    <source>
        <dbReference type="SAM" id="SignalP"/>
    </source>
</evidence>
<dbReference type="InterPro" id="IPR011042">
    <property type="entry name" value="6-blade_b-propeller_TolB-like"/>
</dbReference>
<feature type="signal peptide" evidence="4">
    <location>
        <begin position="1"/>
        <end position="20"/>
    </location>
</feature>
<comment type="subcellular location">
    <subcellularLocation>
        <location evidence="1">Secreted</location>
    </subcellularLocation>
</comment>
<dbReference type="AlphaFoldDB" id="A0A2C9LJJ0"/>
<proteinExistence type="inferred from homology"/>
<feature type="chain" id="PRO_5014285113" description="Bee-milk protein" evidence="4">
    <location>
        <begin position="21"/>
        <end position="433"/>
    </location>
</feature>
<keyword evidence="4" id="KW-0732">Signal</keyword>
<evidence type="ECO:0008006" key="7">
    <source>
        <dbReference type="Google" id="ProtNLM"/>
    </source>
</evidence>
<name>A0A2C9LJJ0_BIOGL</name>
<evidence type="ECO:0000313" key="6">
    <source>
        <dbReference type="Proteomes" id="UP000076420"/>
    </source>
</evidence>
<dbReference type="OrthoDB" id="9977471at2759"/>
<dbReference type="PANTHER" id="PTHR10009">
    <property type="entry name" value="PROTEIN YELLOW-RELATED"/>
    <property type="match status" value="1"/>
</dbReference>
<dbReference type="SUPFAM" id="SSF63825">
    <property type="entry name" value="YWTD domain"/>
    <property type="match status" value="1"/>
</dbReference>
<keyword evidence="3" id="KW-0964">Secreted</keyword>
<dbReference type="Proteomes" id="UP000076420">
    <property type="component" value="Unassembled WGS sequence"/>
</dbReference>
<dbReference type="KEGG" id="bgt:106073874"/>
<dbReference type="PANTHER" id="PTHR10009:SF18">
    <property type="entry name" value="PROTEIN YELLOW-LIKE PROTEIN"/>
    <property type="match status" value="1"/>
</dbReference>